<name>A0ACC2XV44_9TREE</name>
<organism evidence="1 2">
    <name type="scientific">Naganishia onofrii</name>
    <dbReference type="NCBI Taxonomy" id="1851511"/>
    <lineage>
        <taxon>Eukaryota</taxon>
        <taxon>Fungi</taxon>
        <taxon>Dikarya</taxon>
        <taxon>Basidiomycota</taxon>
        <taxon>Agaricomycotina</taxon>
        <taxon>Tremellomycetes</taxon>
        <taxon>Filobasidiales</taxon>
        <taxon>Filobasidiaceae</taxon>
        <taxon>Naganishia</taxon>
    </lineage>
</organism>
<keyword evidence="2" id="KW-1185">Reference proteome</keyword>
<comment type="caution">
    <text evidence="1">The sequence shown here is derived from an EMBL/GenBank/DDBJ whole genome shotgun (WGS) entry which is preliminary data.</text>
</comment>
<dbReference type="Proteomes" id="UP001234202">
    <property type="component" value="Unassembled WGS sequence"/>
</dbReference>
<sequence length="353" mass="38302">MNGQTAASAQAGPSNSAANADQVPQPQTQSVLPDGQHSAVICEHLWKTGWQQGLYSDIEVRVRNRPYKLHRTIVLGYLYASHMYAEVNPANARSVLAVATVFGIPELAAYAYEVCRQSLSVENIIDWVNWIDQQTPPTSDQVSAPPSPAPTPNNAPMEGGHVLNIGAPQPNAANERMSFGTSPGVSYSPAPSQAGSSSSAAQNVEPTSQPKIANGWQDVLSQPATSFVTRLKQDIYTFLVSQLPAELAQGEQHTKLTENPKFMRVFVQLPFDLFKACIEDSRLDLGSDMERFAFAKAAIQQRKKKAAQKGAQNQLEGTSVLENVVLRIGGGSGSKVHITRKSKPRALWKVNKD</sequence>
<dbReference type="EMBL" id="JASBWV010000001">
    <property type="protein sequence ID" value="KAJ9127883.1"/>
    <property type="molecule type" value="Genomic_DNA"/>
</dbReference>
<reference evidence="1" key="1">
    <citation type="submission" date="2023-04" db="EMBL/GenBank/DDBJ databases">
        <title>Draft Genome sequencing of Naganishia species isolated from polar environments using Oxford Nanopore Technology.</title>
        <authorList>
            <person name="Leo P."/>
            <person name="Venkateswaran K."/>
        </authorList>
    </citation>
    <scope>NUCLEOTIDE SEQUENCE</scope>
    <source>
        <strain evidence="1">DBVPG 5303</strain>
    </source>
</reference>
<proteinExistence type="predicted"/>
<protein>
    <submittedName>
        <fullName evidence="1">Uncharacterized protein</fullName>
    </submittedName>
</protein>
<evidence type="ECO:0000313" key="2">
    <source>
        <dbReference type="Proteomes" id="UP001234202"/>
    </source>
</evidence>
<gene>
    <name evidence="1" type="ORF">QFC24_000168</name>
</gene>
<evidence type="ECO:0000313" key="1">
    <source>
        <dbReference type="EMBL" id="KAJ9127883.1"/>
    </source>
</evidence>
<accession>A0ACC2XV44</accession>